<accession>A0A1R3J0Y7</accession>
<dbReference type="AlphaFoldDB" id="A0A1R3J0Y7"/>
<keyword evidence="2" id="KW-0489">Methyltransferase</keyword>
<evidence type="ECO:0000313" key="3">
    <source>
        <dbReference type="Proteomes" id="UP000188268"/>
    </source>
</evidence>
<dbReference type="Proteomes" id="UP000188268">
    <property type="component" value="Unassembled WGS sequence"/>
</dbReference>
<dbReference type="GO" id="GO:0008168">
    <property type="term" value="F:methyltransferase activity"/>
    <property type="evidence" value="ECO:0007669"/>
    <property type="project" value="UniProtKB-KW"/>
</dbReference>
<feature type="region of interest" description="Disordered" evidence="1">
    <location>
        <begin position="1"/>
        <end position="36"/>
    </location>
</feature>
<keyword evidence="3" id="KW-1185">Reference proteome</keyword>
<feature type="compositionally biased region" description="Basic and acidic residues" evidence="1">
    <location>
        <begin position="20"/>
        <end position="29"/>
    </location>
</feature>
<reference evidence="2 3" key="1">
    <citation type="submission" date="2013-09" db="EMBL/GenBank/DDBJ databases">
        <title>Corchorus capsularis genome sequencing.</title>
        <authorList>
            <person name="Alam M."/>
            <person name="Haque M.S."/>
            <person name="Islam M.S."/>
            <person name="Emdad E.M."/>
            <person name="Islam M.M."/>
            <person name="Ahmed B."/>
            <person name="Halim A."/>
            <person name="Hossen Q.M.M."/>
            <person name="Hossain M.Z."/>
            <person name="Ahmed R."/>
            <person name="Khan M.M."/>
            <person name="Islam R."/>
            <person name="Rashid M.M."/>
            <person name="Khan S.A."/>
            <person name="Rahman M.S."/>
            <person name="Alam M."/>
        </authorList>
    </citation>
    <scope>NUCLEOTIDE SEQUENCE [LARGE SCALE GENOMIC DNA]</scope>
    <source>
        <strain evidence="3">cv. CVL-1</strain>
        <tissue evidence="2">Whole seedling</tissue>
    </source>
</reference>
<gene>
    <name evidence="2" type="ORF">CCACVL1_08360</name>
</gene>
<name>A0A1R3J0Y7_COCAP</name>
<dbReference type="Gramene" id="OMO88494">
    <property type="protein sequence ID" value="OMO88494"/>
    <property type="gene ID" value="CCACVL1_08360"/>
</dbReference>
<dbReference type="GO" id="GO:0032259">
    <property type="term" value="P:methylation"/>
    <property type="evidence" value="ECO:0007669"/>
    <property type="project" value="UniProtKB-KW"/>
</dbReference>
<evidence type="ECO:0000256" key="1">
    <source>
        <dbReference type="SAM" id="MobiDB-lite"/>
    </source>
</evidence>
<dbReference type="EMBL" id="AWWV01008980">
    <property type="protein sequence ID" value="OMO88494.1"/>
    <property type="molecule type" value="Genomic_DNA"/>
</dbReference>
<proteinExistence type="predicted"/>
<evidence type="ECO:0000313" key="2">
    <source>
        <dbReference type="EMBL" id="OMO88494.1"/>
    </source>
</evidence>
<keyword evidence="2" id="KW-0808">Transferase</keyword>
<sequence>MAHGPFYNGWAKSPTQFSHRSIERSERDRRERKRGKKILKAATEARLRYRRKNGVDMVGSCTSSWNHSWNALRHGKCSVLHSQSLSRPGNLGNAVRKKK</sequence>
<comment type="caution">
    <text evidence="2">The sequence shown here is derived from an EMBL/GenBank/DDBJ whole genome shotgun (WGS) entry which is preliminary data.</text>
</comment>
<protein>
    <submittedName>
        <fullName evidence="2">Putative mRNA cap methyltransferase</fullName>
    </submittedName>
</protein>
<organism evidence="2 3">
    <name type="scientific">Corchorus capsularis</name>
    <name type="common">Jute</name>
    <dbReference type="NCBI Taxonomy" id="210143"/>
    <lineage>
        <taxon>Eukaryota</taxon>
        <taxon>Viridiplantae</taxon>
        <taxon>Streptophyta</taxon>
        <taxon>Embryophyta</taxon>
        <taxon>Tracheophyta</taxon>
        <taxon>Spermatophyta</taxon>
        <taxon>Magnoliopsida</taxon>
        <taxon>eudicotyledons</taxon>
        <taxon>Gunneridae</taxon>
        <taxon>Pentapetalae</taxon>
        <taxon>rosids</taxon>
        <taxon>malvids</taxon>
        <taxon>Malvales</taxon>
        <taxon>Malvaceae</taxon>
        <taxon>Grewioideae</taxon>
        <taxon>Apeibeae</taxon>
        <taxon>Corchorus</taxon>
    </lineage>
</organism>